<feature type="compositionally biased region" description="Gly residues" evidence="1">
    <location>
        <begin position="221"/>
        <end position="283"/>
    </location>
</feature>
<feature type="region of interest" description="Disordered" evidence="1">
    <location>
        <begin position="1"/>
        <end position="29"/>
    </location>
</feature>
<sequence>HKQPLQTGQQQESPGRGGQRAAGRTGRGAWRAGPLGAGHLHRAVDGAFAAAALRSALIVRLFGQPQVTAGRRAGDDRRPAGGRLAGRLAGRLRRPAGGRLPGRLRLYRRPGRPPGLGGATGGGNSPSPEVSPPPTSTIGGHGQPDGTGRGGGGGPVGSPSPEETPPGTSGPDVDEEEELASRDEHPGRGGGRSSSPEPRPGLTGGGRQGSGATVELPSTTGGCGGGSGGQRVAGGSGGQRVAGGSGGQRVAGGSGGQRVAGGAGGSRVAAGGGTQTPGLGGGPAASPDPAVSGRGRIGGNGRQESTTPAGGGRVSGGRVESRRGNPPAGGRGRGATGTGGGAAPLPEPRPAPPVAAPIGKASVRLGPELPMLDATLARLLSRPLSVGSSGCSTKPAKLSLLGSSARSRRLYWRRYRRRWRRVASGGVGAVPAASRRGRVGLAKALGQAAGPEQAPAGGQASLSGEGQLVQPLLGLAAGPWRIIAVAVVPAEHGGAAATSATSAGPRQRRRHDGRRAIGFKLGRAAQFGHLSLDVVLALLHVHDAGADAQAQVFQHLRRLFGPRILLDSLTNSSKSWSNGSASESNWICNPVAPGAISRAQLRFLALSGQRSGRGHLNGVLQRGQPGQESASGHECPDKRDPAGPDRRPESKSANRERWANAPDCRQSRAAVSCPSSALRKALLGLNRKDIRAVTMALSGLMAVLPGHQGGDHGPLGSWLFCQASSPPGKSAARESLPARPLPKGYRASDKSTSWTLRRGTALRTPVPPELLARHCSTSCPWSPGASKMDGNASSLFPAAKSSDTADERRNELHEFFAAIVNTPPHPLPDSLTLSPEVPLPAEESFSLAPVSTANVSPGGKALNPDEVPIEALCIHYVASEVARVMNRVLFGEEAPNKWITAHISSQFLRSRAPRGLRSIEVSAFSPALRSYSTGFCWEHEKCPRVNCPPSFFPPRKNLPRGQMRCRKKSLRANLGGKKLGGQFTRGKIALRANLGGQFSAGKSRRAILGGQISAGKSPAGKSRRAIRLRAILMDPILLSWLQPVLNQYLRPEQNGFRPHRGTTSSGVLQEDTPAPFLFVLVLDWVLRTALPTNDDGFLLRRRVGRRQSESRLSLLGYADDPTLLSSTIDGAQRQLDKLVAVAASVGLVVNTQKTVVLCVPDDIKAAIFLVPGVHEDLRRRRGLAWAAFRSRAAFFQAVIETDLLYNAETWTLTESLEQQVDAAHAGLLRAAFRIGYERVTSAALYRRAGLVRPSDLLRRQRLQLVGHIIRAESYCPEPVQEVLLLTLQAPLPAGQARTLRFVDCLLTDAGAPDSAGGVAFIRDLALRRALHVTMNVYSVVVVVVVVVIVVVSIDQDRNPITGLTNKKATATPSEENGLTLGYQQERTKRATRERDDRNPILGEGNLGAEVKLFSRVDSKRKDYAASNPLTGENCSSYSISEKLNEWRYKSGNKRVSGGNPLTGENCVTSDPSVGTSSDRRVVATNPVTGANCATYSYNCAEFRERQPAVISSGGCNPVTGEGCQQFTLSLGGKQRSSLRSPSSPNGVPGNPLTGENLACFDVHREQRGGQSRRLRIYSMTRAVVEPTIYFTDGAVEPTIYSTDGAVEPTIYSLTRSTLIIVFVEFRKAFDSVLRATLPFVLRASRVPQQLIDAVMALQYCDTRAALVTANGLSDLFDTSSGVLQGDTLAPFLFVLLLDWRQIDRLVEVASSVGLIVNTLKTEVLTVPADIPADLTCRGADGQTTRLARCQRFTYLGGLVPHVEEDLRRRRGLAWAAFRSIRAVLQSEALPDRQRARLWQAVVETVLLYNAETWTLTATLERQLLDSAHSGLLRAAFRADESVGTEALYDRAKLQRPSIICAGGDSTGGRGQARTRRYVDCLLCDAGAPDTANGAEFFRSQALRRAI</sequence>
<dbReference type="WBParaSite" id="maker-uti_cns_0010465-snap-gene-0.3-mRNA-1">
    <property type="protein sequence ID" value="maker-uti_cns_0010465-snap-gene-0.3-mRNA-1"/>
    <property type="gene ID" value="maker-uti_cns_0010465-snap-gene-0.3"/>
</dbReference>
<proteinExistence type="predicted"/>
<feature type="compositionally biased region" description="Gly residues" evidence="1">
    <location>
        <begin position="139"/>
        <end position="156"/>
    </location>
</feature>
<organism evidence="2 3">
    <name type="scientific">Macrostomum lignano</name>
    <dbReference type="NCBI Taxonomy" id="282301"/>
    <lineage>
        <taxon>Eukaryota</taxon>
        <taxon>Metazoa</taxon>
        <taxon>Spiralia</taxon>
        <taxon>Lophotrochozoa</taxon>
        <taxon>Platyhelminthes</taxon>
        <taxon>Rhabditophora</taxon>
        <taxon>Macrostomorpha</taxon>
        <taxon>Macrostomida</taxon>
        <taxon>Macrostomidae</taxon>
        <taxon>Macrostomum</taxon>
    </lineage>
</organism>
<feature type="region of interest" description="Disordered" evidence="1">
    <location>
        <begin position="69"/>
        <end position="358"/>
    </location>
</feature>
<accession>A0A1I8I8J6</accession>
<feature type="region of interest" description="Disordered" evidence="1">
    <location>
        <begin position="614"/>
        <end position="670"/>
    </location>
</feature>
<dbReference type="PANTHER" id="PTHR47027:SF20">
    <property type="entry name" value="REVERSE TRANSCRIPTASE-LIKE PROTEIN WITH RNA-DIRECTED DNA POLYMERASE DOMAIN"/>
    <property type="match status" value="1"/>
</dbReference>
<name>A0A1I8I8J6_9PLAT</name>
<reference evidence="3" key="1">
    <citation type="submission" date="2016-11" db="UniProtKB">
        <authorList>
            <consortium name="WormBaseParasite"/>
        </authorList>
    </citation>
    <scope>IDENTIFICATION</scope>
</reference>
<feature type="compositionally biased region" description="Basic and acidic residues" evidence="1">
    <location>
        <begin position="634"/>
        <end position="658"/>
    </location>
</feature>
<feature type="compositionally biased region" description="Polar residues" evidence="1">
    <location>
        <begin position="1"/>
        <end position="13"/>
    </location>
</feature>
<protein>
    <submittedName>
        <fullName evidence="3">Reverse transcriptase domain-containing protein</fullName>
    </submittedName>
</protein>
<dbReference type="PANTHER" id="PTHR47027">
    <property type="entry name" value="REVERSE TRANSCRIPTASE DOMAIN-CONTAINING PROTEIN"/>
    <property type="match status" value="1"/>
</dbReference>
<feature type="compositionally biased region" description="Gly residues" evidence="1">
    <location>
        <begin position="114"/>
        <end position="124"/>
    </location>
</feature>
<evidence type="ECO:0000256" key="1">
    <source>
        <dbReference type="SAM" id="MobiDB-lite"/>
    </source>
</evidence>
<dbReference type="Proteomes" id="UP000095280">
    <property type="component" value="Unplaced"/>
</dbReference>
<feature type="compositionally biased region" description="Gly residues" evidence="1">
    <location>
        <begin position="327"/>
        <end position="342"/>
    </location>
</feature>
<evidence type="ECO:0000313" key="2">
    <source>
        <dbReference type="Proteomes" id="UP000095280"/>
    </source>
</evidence>
<feature type="region of interest" description="Disordered" evidence="1">
    <location>
        <begin position="729"/>
        <end position="767"/>
    </location>
</feature>
<feature type="compositionally biased region" description="Pro residues" evidence="1">
    <location>
        <begin position="345"/>
        <end position="355"/>
    </location>
</feature>
<evidence type="ECO:0000313" key="3">
    <source>
        <dbReference type="WBParaSite" id="maker-uti_cns_0010465-snap-gene-0.3-mRNA-1"/>
    </source>
</evidence>
<feature type="compositionally biased region" description="Low complexity" evidence="1">
    <location>
        <begin position="157"/>
        <end position="171"/>
    </location>
</feature>
<keyword evidence="2" id="KW-1185">Reference proteome</keyword>